<dbReference type="InterPro" id="IPR007329">
    <property type="entry name" value="FMN-bd"/>
</dbReference>
<evidence type="ECO:0000256" key="3">
    <source>
        <dbReference type="ARBA" id="ARBA00015872"/>
    </source>
</evidence>
<evidence type="ECO:0000256" key="6">
    <source>
        <dbReference type="ARBA" id="ARBA00023002"/>
    </source>
</evidence>
<evidence type="ECO:0000256" key="8">
    <source>
        <dbReference type="RuleBase" id="RU366062"/>
    </source>
</evidence>
<keyword evidence="6 8" id="KW-0560">Oxidoreductase</keyword>
<dbReference type="InterPro" id="IPR036188">
    <property type="entry name" value="FAD/NAD-bd_sf"/>
</dbReference>
<gene>
    <name evidence="10" type="ORF">J3A84_04315</name>
</gene>
<reference evidence="10" key="1">
    <citation type="submission" date="2021-03" db="EMBL/GenBank/DDBJ databases">
        <title>Proteiniclasticum marinus sp. nov., isolated from tidal flat sediment.</title>
        <authorList>
            <person name="Namirimu T."/>
            <person name="Yang J.-A."/>
            <person name="Yang S.-H."/>
            <person name="Kim Y.-J."/>
            <person name="Kwon K.K."/>
        </authorList>
    </citation>
    <scope>NUCLEOTIDE SEQUENCE</scope>
    <source>
        <strain evidence="10">SCR006</strain>
    </source>
</reference>
<feature type="signal peptide" evidence="8">
    <location>
        <begin position="1"/>
        <end position="25"/>
    </location>
</feature>
<dbReference type="Pfam" id="PF04205">
    <property type="entry name" value="FMN_bind"/>
    <property type="match status" value="1"/>
</dbReference>
<comment type="cofactor">
    <cofactor evidence="8">
        <name>FMN</name>
        <dbReference type="ChEBI" id="CHEBI:58210"/>
    </cofactor>
    <text evidence="8">Binds 1 or 2 FMN covalently per subunit.</text>
</comment>
<dbReference type="GO" id="GO:0016020">
    <property type="term" value="C:membrane"/>
    <property type="evidence" value="ECO:0007669"/>
    <property type="project" value="InterPro"/>
</dbReference>
<organism evidence="10 11">
    <name type="scientific">Proteiniclasticum aestuarii</name>
    <dbReference type="NCBI Taxonomy" id="2817862"/>
    <lineage>
        <taxon>Bacteria</taxon>
        <taxon>Bacillati</taxon>
        <taxon>Bacillota</taxon>
        <taxon>Clostridia</taxon>
        <taxon>Eubacteriales</taxon>
        <taxon>Clostridiaceae</taxon>
        <taxon>Proteiniclasticum</taxon>
    </lineage>
</organism>
<protein>
    <recommendedName>
        <fullName evidence="3 8">Urocanate reductase</fullName>
        <ecNumber evidence="2 8">1.3.99.33</ecNumber>
    </recommendedName>
</protein>
<dbReference type="EC" id="1.3.99.33" evidence="2 8"/>
<dbReference type="RefSeq" id="WP_207598782.1">
    <property type="nucleotide sequence ID" value="NZ_JAFNJU010000002.1"/>
</dbReference>
<comment type="cofactor">
    <cofactor evidence="8">
        <name>FAD</name>
        <dbReference type="ChEBI" id="CHEBI:57692"/>
    </cofactor>
    <text evidence="8">Binds 1 FAD per subunit.</text>
</comment>
<dbReference type="InterPro" id="IPR027477">
    <property type="entry name" value="Succ_DH/fumarate_Rdtase_cat_sf"/>
</dbReference>
<evidence type="ECO:0000259" key="9">
    <source>
        <dbReference type="SMART" id="SM00900"/>
    </source>
</evidence>
<comment type="catalytic activity">
    <reaction evidence="7 8">
        <text>dihydrourocanate + A = urocanate + AH2</text>
        <dbReference type="Rhea" id="RHEA:36059"/>
        <dbReference type="ChEBI" id="CHEBI:13193"/>
        <dbReference type="ChEBI" id="CHEBI:17499"/>
        <dbReference type="ChEBI" id="CHEBI:27247"/>
        <dbReference type="ChEBI" id="CHEBI:72991"/>
        <dbReference type="EC" id="1.3.99.33"/>
    </reaction>
</comment>
<dbReference type="Gene3D" id="3.90.1010.20">
    <property type="match status" value="1"/>
</dbReference>
<comment type="caution">
    <text evidence="10">The sequence shown here is derived from an EMBL/GenBank/DDBJ whole genome shotgun (WGS) entry which is preliminary data.</text>
</comment>
<dbReference type="PANTHER" id="PTHR43400:SF7">
    <property type="entry name" value="FAD-DEPENDENT OXIDOREDUCTASE 2 FAD BINDING DOMAIN-CONTAINING PROTEIN"/>
    <property type="match status" value="1"/>
</dbReference>
<dbReference type="PRINTS" id="PR00368">
    <property type="entry name" value="FADPNR"/>
</dbReference>
<evidence type="ECO:0000313" key="11">
    <source>
        <dbReference type="Proteomes" id="UP000664218"/>
    </source>
</evidence>
<dbReference type="GO" id="GO:0010181">
    <property type="term" value="F:FMN binding"/>
    <property type="evidence" value="ECO:0007669"/>
    <property type="project" value="InterPro"/>
</dbReference>
<dbReference type="PROSITE" id="PS51257">
    <property type="entry name" value="PROKAR_LIPOPROTEIN"/>
    <property type="match status" value="1"/>
</dbReference>
<evidence type="ECO:0000256" key="7">
    <source>
        <dbReference type="ARBA" id="ARBA00049922"/>
    </source>
</evidence>
<evidence type="ECO:0000256" key="4">
    <source>
        <dbReference type="ARBA" id="ARBA00022630"/>
    </source>
</evidence>
<dbReference type="GO" id="GO:0033765">
    <property type="term" value="F:steroid dehydrogenase activity, acting on the CH-CH group of donors"/>
    <property type="evidence" value="ECO:0007669"/>
    <property type="project" value="UniProtKB-ARBA"/>
</dbReference>
<dbReference type="SUPFAM" id="SSF51905">
    <property type="entry name" value="FAD/NAD(P)-binding domain"/>
    <property type="match status" value="1"/>
</dbReference>
<dbReference type="InterPro" id="IPR010960">
    <property type="entry name" value="Flavocytochrome_c"/>
</dbReference>
<evidence type="ECO:0000256" key="2">
    <source>
        <dbReference type="ARBA" id="ARBA00013137"/>
    </source>
</evidence>
<dbReference type="Proteomes" id="UP000664218">
    <property type="component" value="Unassembled WGS sequence"/>
</dbReference>
<feature type="chain" id="PRO_5038155125" description="Urocanate reductase" evidence="8">
    <location>
        <begin position="26"/>
        <end position="590"/>
    </location>
</feature>
<evidence type="ECO:0000313" key="10">
    <source>
        <dbReference type="EMBL" id="MBO1264269.1"/>
    </source>
</evidence>
<feature type="domain" description="FMN-binding" evidence="9">
    <location>
        <begin position="50"/>
        <end position="124"/>
    </location>
</feature>
<sequence>MKKMQKLFALALISVMALGAFGCGAKEETPENPSAEGIFTPGTYTAEETGHNGPVKVTVTVTENEIEKIEVDAAEETPAIAEPAIDGIIDDILASQGLGVDAVTGATVSSNAVIAAVTAALKEAGADIEALKQIKVEKEKTEVSDKEADIVIIGAGGAGMSAAVEAASAGKSVIIVEKMPIVGGNTNRATGGINASETSIQETEGIEDSTDTYYDDTFKGGKEENDPELLRVMVENSASAVDWLNELGAGLTRVSLSGGATNPRIHTPADGSAVGPVVVEVLQNRLKELGVEILMETTVTKILEEEGQATGVEAATIDGSTFLIKADAVIIAAGGFGANSDMVESFRPDLVGFSTTNHAGATGDGIELGQAVNAALDDIEHIQIHPTTDPESGYMFTEGLRGDGAILLNTEGKRFTDELLTRDVVSANILKQTGGIAYLVTNEVMKEENAALAGYIKKGYAVECETLKDVAEAIGAEEAAVTETMSKYLDAVTSGTDEEFGRTHLTQSLEEGPYYILKVTPGIHHTMGGLKIDTETHVINVDGEIIKGLYAAGEVTGGVHGANRIGGNAMTDIIVFGRIAGQTAVNELNR</sequence>
<dbReference type="Gene3D" id="3.50.50.60">
    <property type="entry name" value="FAD/NAD(P)-binding domain"/>
    <property type="match status" value="1"/>
</dbReference>
<name>A0A939KGC2_9CLOT</name>
<evidence type="ECO:0000256" key="5">
    <source>
        <dbReference type="ARBA" id="ARBA00022827"/>
    </source>
</evidence>
<comment type="similarity">
    <text evidence="1 8">Belongs to the FAD-dependent oxidoreductase 2 family. FRD/SDH subfamily.</text>
</comment>
<keyword evidence="5 8" id="KW-0274">FAD</keyword>
<accession>A0A939KGC2</accession>
<dbReference type="FunFam" id="3.90.700.10:FF:000007">
    <property type="entry name" value="NADH-dependent fumarate reductase"/>
    <property type="match status" value="1"/>
</dbReference>
<dbReference type="EMBL" id="JAFNJU010000002">
    <property type="protein sequence ID" value="MBO1264269.1"/>
    <property type="molecule type" value="Genomic_DNA"/>
</dbReference>
<dbReference type="NCBIfam" id="TIGR01813">
    <property type="entry name" value="flavo_cyto_c"/>
    <property type="match status" value="1"/>
</dbReference>
<dbReference type="AlphaFoldDB" id="A0A939KGC2"/>
<dbReference type="SMART" id="SM00900">
    <property type="entry name" value="FMN_bind"/>
    <property type="match status" value="1"/>
</dbReference>
<keyword evidence="8" id="KW-0732">Signal</keyword>
<dbReference type="InterPro" id="IPR050315">
    <property type="entry name" value="FAD-oxidoreductase_2"/>
</dbReference>
<keyword evidence="4 8" id="KW-0285">Flavoprotein</keyword>
<dbReference type="Pfam" id="PF00890">
    <property type="entry name" value="FAD_binding_2"/>
    <property type="match status" value="1"/>
</dbReference>
<evidence type="ECO:0000256" key="1">
    <source>
        <dbReference type="ARBA" id="ARBA00008040"/>
    </source>
</evidence>
<proteinExistence type="inferred from homology"/>
<dbReference type="SUPFAM" id="SSF56425">
    <property type="entry name" value="Succinate dehydrogenase/fumarate reductase flavoprotein, catalytic domain"/>
    <property type="match status" value="1"/>
</dbReference>
<dbReference type="PANTHER" id="PTHR43400">
    <property type="entry name" value="FUMARATE REDUCTASE"/>
    <property type="match status" value="1"/>
</dbReference>
<dbReference type="InterPro" id="IPR003953">
    <property type="entry name" value="FAD-dep_OxRdtase_2_FAD-bd"/>
</dbReference>
<keyword evidence="11" id="KW-1185">Reference proteome</keyword>
<dbReference type="Gene3D" id="3.90.700.10">
    <property type="entry name" value="Succinate dehydrogenase/fumarate reductase flavoprotein, catalytic domain"/>
    <property type="match status" value="1"/>
</dbReference>